<dbReference type="VEuPathDB" id="TriTrypDB:TcIL3000_8_4550"/>
<dbReference type="EMBL" id="HE575321">
    <property type="protein sequence ID" value="CCC92233.1"/>
    <property type="molecule type" value="Genomic_DNA"/>
</dbReference>
<dbReference type="PANTHER" id="PTHR24115">
    <property type="entry name" value="KINESIN-RELATED"/>
    <property type="match status" value="1"/>
</dbReference>
<dbReference type="InterPro" id="IPR036961">
    <property type="entry name" value="Kinesin_motor_dom_sf"/>
</dbReference>
<evidence type="ECO:0000313" key="5">
    <source>
        <dbReference type="EMBL" id="CCC92233.1"/>
    </source>
</evidence>
<proteinExistence type="inferred from homology"/>
<dbReference type="GO" id="GO:0016887">
    <property type="term" value="F:ATP hydrolysis activity"/>
    <property type="evidence" value="ECO:0007669"/>
    <property type="project" value="TreeGrafter"/>
</dbReference>
<dbReference type="PANTHER" id="PTHR24115:SF1006">
    <property type="entry name" value="PUTATIVE-RELATED"/>
    <property type="match status" value="1"/>
</dbReference>
<dbReference type="GO" id="GO:0005524">
    <property type="term" value="F:ATP binding"/>
    <property type="evidence" value="ECO:0007669"/>
    <property type="project" value="UniProtKB-UniRule"/>
</dbReference>
<accession>G0US71</accession>
<dbReference type="PRINTS" id="PR00380">
    <property type="entry name" value="KINESINHEAVY"/>
</dbReference>
<dbReference type="GO" id="GO:0007018">
    <property type="term" value="P:microtubule-based movement"/>
    <property type="evidence" value="ECO:0007669"/>
    <property type="project" value="InterPro"/>
</dbReference>
<sequence length="1014" mass="113776">MSTSSVVVNVGVRVRPLLASTEVSLANGSNHQKACFVLSETVLRVVDRPLRMRERMFHFACDYALDEDASQEDVYETLALPAVDNVLSGTNSLILTYGQTGSGKTYTILGGVNDKPVDGGLITSETGILLRALQDILHYASVRQGVVHTVVCISAVEIYLDEVRDLLSGTEAPEPIQVFVMNDNVILQNLKYVHVRNLNDALRMYKEASSRRTQRMTFANDTSSRSHAFFSIELYQQPVMQENTAPLTLSHCLALKEASRARSGSKKQPPTCSHALFTDASNMLLGDPKAPVMYSKLLLVDLAGSEKPKNIDINTVSFGELKAINSSLTALGTVVQALYEGAQHIPYRNAKLTSVLRDSLGSPNCHIVIIVTVSPSVLSFPETLSSLQFANKVKHIKVPQSVSRAVGELDDVLTIGGYKASLRCQLELSADLRIARKCYNFHPPEEIRYIAGDPNNILYDVPFHLRLPDSASRQMGLLTLCDSLKARGLQREELFPTEEKERIQQEFCDEEVCKWKREVERLRELCEQASGVVERVSEVADAVDGTSMTHLDATEMWEKLLMDESTELNEISAWREEAHQRCMFLRSEIEKTVDIPHEFKLENTELVREDDTVCSHSYTTDRLPPSHDEDEEDWCQISDDAERAIELSSMLLTASSLMYRNRLLSSTLIEQQERQWLYNEHIMDVWRFSMARAVESGEAAFPTGRRGSRSQSALKFMVGRTGTESKEVEVQPFPYWLRVNAAMEPIDPHRGGRGGRRTKYDDREILEDIASFMRMGGRVKKYDDDGSCSDRILYVTNKHGEERLCWAVSRLLGKVGYITIDSVVGLSLGCVRESSSGVCYTSWGISYKHQLKNSDTIVLRVNFVCESVPEFEAWVIGISHLIGMRPRFETQMSLQSGSSEAGLSDGDILFCKKWHIPLSLHAETRQHLLERQGTKGLRLTPGELCALVHLDIFRASAMWFHYYGEGLLVNPLPSFTWYVDPTECTGCDLNVMSESSFVSSKTSVSRYSIRSLPC</sequence>
<organism evidence="5">
    <name type="scientific">Trypanosoma congolense (strain IL3000)</name>
    <dbReference type="NCBI Taxonomy" id="1068625"/>
    <lineage>
        <taxon>Eukaryota</taxon>
        <taxon>Discoba</taxon>
        <taxon>Euglenozoa</taxon>
        <taxon>Kinetoplastea</taxon>
        <taxon>Metakinetoplastina</taxon>
        <taxon>Trypanosomatida</taxon>
        <taxon>Trypanosomatidae</taxon>
        <taxon>Trypanosoma</taxon>
        <taxon>Nannomonas</taxon>
    </lineage>
</organism>
<evidence type="ECO:0000259" key="4">
    <source>
        <dbReference type="PROSITE" id="PS50067"/>
    </source>
</evidence>
<keyword evidence="3" id="KW-0505">Motor protein</keyword>
<dbReference type="PROSITE" id="PS00411">
    <property type="entry name" value="KINESIN_MOTOR_1"/>
    <property type="match status" value="1"/>
</dbReference>
<dbReference type="AlphaFoldDB" id="G0US71"/>
<dbReference type="InterPro" id="IPR027417">
    <property type="entry name" value="P-loop_NTPase"/>
</dbReference>
<dbReference type="Gene3D" id="3.40.850.10">
    <property type="entry name" value="Kinesin motor domain"/>
    <property type="match status" value="1"/>
</dbReference>
<dbReference type="GO" id="GO:0005874">
    <property type="term" value="C:microtubule"/>
    <property type="evidence" value="ECO:0007669"/>
    <property type="project" value="TreeGrafter"/>
</dbReference>
<protein>
    <submittedName>
        <fullName evidence="5">Putative kinesin</fullName>
    </submittedName>
</protein>
<evidence type="ECO:0000256" key="2">
    <source>
        <dbReference type="ARBA" id="ARBA00022840"/>
    </source>
</evidence>
<feature type="binding site" evidence="3">
    <location>
        <begin position="98"/>
        <end position="105"/>
    </location>
    <ligand>
        <name>ATP</name>
        <dbReference type="ChEBI" id="CHEBI:30616"/>
    </ligand>
</feature>
<evidence type="ECO:0000256" key="3">
    <source>
        <dbReference type="PROSITE-ProRule" id="PRU00283"/>
    </source>
</evidence>
<dbReference type="InterPro" id="IPR027640">
    <property type="entry name" value="Kinesin-like_fam"/>
</dbReference>
<name>G0US71_TRYCI</name>
<keyword evidence="1 3" id="KW-0547">Nucleotide-binding</keyword>
<dbReference type="GO" id="GO:0005871">
    <property type="term" value="C:kinesin complex"/>
    <property type="evidence" value="ECO:0007669"/>
    <property type="project" value="TreeGrafter"/>
</dbReference>
<dbReference type="SUPFAM" id="SSF52540">
    <property type="entry name" value="P-loop containing nucleoside triphosphate hydrolases"/>
    <property type="match status" value="1"/>
</dbReference>
<keyword evidence="2 3" id="KW-0067">ATP-binding</keyword>
<dbReference type="GO" id="GO:0008017">
    <property type="term" value="F:microtubule binding"/>
    <property type="evidence" value="ECO:0007669"/>
    <property type="project" value="InterPro"/>
</dbReference>
<dbReference type="InterPro" id="IPR001752">
    <property type="entry name" value="Kinesin_motor_dom"/>
</dbReference>
<dbReference type="PROSITE" id="PS50067">
    <property type="entry name" value="KINESIN_MOTOR_2"/>
    <property type="match status" value="1"/>
</dbReference>
<evidence type="ECO:0000256" key="1">
    <source>
        <dbReference type="ARBA" id="ARBA00022741"/>
    </source>
</evidence>
<reference evidence="5" key="1">
    <citation type="journal article" date="2012" name="Proc. Natl. Acad. Sci. U.S.A.">
        <title>Antigenic diversity is generated by distinct evolutionary mechanisms in African trypanosome species.</title>
        <authorList>
            <person name="Jackson A.P."/>
            <person name="Berry A."/>
            <person name="Aslett M."/>
            <person name="Allison H.C."/>
            <person name="Burton P."/>
            <person name="Vavrova-Anderson J."/>
            <person name="Brown R."/>
            <person name="Browne H."/>
            <person name="Corton N."/>
            <person name="Hauser H."/>
            <person name="Gamble J."/>
            <person name="Gilderthorp R."/>
            <person name="Marcello L."/>
            <person name="McQuillan J."/>
            <person name="Otto T.D."/>
            <person name="Quail M.A."/>
            <person name="Sanders M.J."/>
            <person name="van Tonder A."/>
            <person name="Ginger M.L."/>
            <person name="Field M.C."/>
            <person name="Barry J.D."/>
            <person name="Hertz-Fowler C."/>
            <person name="Berriman M."/>
        </authorList>
    </citation>
    <scope>NUCLEOTIDE SEQUENCE</scope>
    <source>
        <strain evidence="5">IL3000</strain>
    </source>
</reference>
<feature type="domain" description="Kinesin motor" evidence="4">
    <location>
        <begin position="7"/>
        <end position="396"/>
    </location>
</feature>
<comment type="similarity">
    <text evidence="3">Belongs to the TRAFAC class myosin-kinesin ATPase superfamily. Kinesin family.</text>
</comment>
<dbReference type="Pfam" id="PF00225">
    <property type="entry name" value="Kinesin"/>
    <property type="match status" value="1"/>
</dbReference>
<dbReference type="SMART" id="SM00129">
    <property type="entry name" value="KISc"/>
    <property type="match status" value="1"/>
</dbReference>
<dbReference type="GO" id="GO:0003777">
    <property type="term" value="F:microtubule motor activity"/>
    <property type="evidence" value="ECO:0007669"/>
    <property type="project" value="InterPro"/>
</dbReference>
<dbReference type="InterPro" id="IPR019821">
    <property type="entry name" value="Kinesin_motor_CS"/>
</dbReference>
<gene>
    <name evidence="5" type="ORF">TCIL3000_8_4550</name>
</gene>